<dbReference type="GO" id="GO:0045597">
    <property type="term" value="P:positive regulation of cell differentiation"/>
    <property type="evidence" value="ECO:0007669"/>
    <property type="project" value="TreeGrafter"/>
</dbReference>
<evidence type="ECO:0000313" key="6">
    <source>
        <dbReference type="Proteomes" id="UP001239994"/>
    </source>
</evidence>
<sequence>ALSINEIWHKNCIAQTTPWSPCSMTYGWGVSMQISNNNKQCEMEKETQLCKIRPSAPAKKCLNIYHEQVFQNFTISGCVSKKPYRSRYCGVCSDECCCIPYKPKTIEVEFECNNKSVFTWKWVNASFCNISCRNPSDILLSWSHSLSPA</sequence>
<gene>
    <name evidence="5" type="ORF">P4O66_009985</name>
</gene>
<dbReference type="PANTHER" id="PTHR11348">
    <property type="entry name" value="CONNECTIVE TISSUE GROWTH FACTOR-RELATED"/>
    <property type="match status" value="1"/>
</dbReference>
<dbReference type="PANTHER" id="PTHR11348:SF4">
    <property type="entry name" value="CCN FAMILY MEMBER 4"/>
    <property type="match status" value="1"/>
</dbReference>
<dbReference type="InterPro" id="IPR043973">
    <property type="entry name" value="TSP1_CCN"/>
</dbReference>
<dbReference type="AlphaFoldDB" id="A0AAD9DVK6"/>
<comment type="caution">
    <text evidence="3">Lacks conserved residue(s) required for the propagation of feature annotation.</text>
</comment>
<feature type="non-terminal residue" evidence="5">
    <location>
        <position position="1"/>
    </location>
</feature>
<feature type="domain" description="CTCK" evidence="4">
    <location>
        <begin position="61"/>
        <end position="135"/>
    </location>
</feature>
<dbReference type="GO" id="GO:0007165">
    <property type="term" value="P:signal transduction"/>
    <property type="evidence" value="ECO:0007669"/>
    <property type="project" value="InterPro"/>
</dbReference>
<dbReference type="PROSITE" id="PS01225">
    <property type="entry name" value="CTCK_2"/>
    <property type="match status" value="1"/>
</dbReference>
<keyword evidence="2" id="KW-1015">Disulfide bond</keyword>
<dbReference type="GO" id="GO:0005178">
    <property type="term" value="F:integrin binding"/>
    <property type="evidence" value="ECO:0007669"/>
    <property type="project" value="TreeGrafter"/>
</dbReference>
<reference evidence="5" key="1">
    <citation type="submission" date="2023-03" db="EMBL/GenBank/DDBJ databases">
        <title>Electrophorus voltai genome.</title>
        <authorList>
            <person name="Bian C."/>
        </authorList>
    </citation>
    <scope>NUCLEOTIDE SEQUENCE</scope>
    <source>
        <strain evidence="5">CB-2022</strain>
        <tissue evidence="5">Muscle</tissue>
    </source>
</reference>
<dbReference type="InterPro" id="IPR050941">
    <property type="entry name" value="CCN"/>
</dbReference>
<evidence type="ECO:0000256" key="3">
    <source>
        <dbReference type="PROSITE-ProRule" id="PRU00039"/>
    </source>
</evidence>
<dbReference type="GO" id="GO:0005615">
    <property type="term" value="C:extracellular space"/>
    <property type="evidence" value="ECO:0007669"/>
    <property type="project" value="TreeGrafter"/>
</dbReference>
<evidence type="ECO:0000256" key="1">
    <source>
        <dbReference type="ARBA" id="ARBA00022729"/>
    </source>
</evidence>
<dbReference type="InterPro" id="IPR006207">
    <property type="entry name" value="Cys_knot_C"/>
</dbReference>
<name>A0AAD9DVK6_9TELE</name>
<protein>
    <recommendedName>
        <fullName evidence="4">CTCK domain-containing protein</fullName>
    </recommendedName>
</protein>
<dbReference type="Pfam" id="PF19035">
    <property type="entry name" value="TSP1_CCN"/>
    <property type="match status" value="1"/>
</dbReference>
<evidence type="ECO:0000256" key="2">
    <source>
        <dbReference type="ARBA" id="ARBA00023157"/>
    </source>
</evidence>
<comment type="caution">
    <text evidence="5">The sequence shown here is derived from an EMBL/GenBank/DDBJ whole genome shotgun (WGS) entry which is preliminary data.</text>
</comment>
<dbReference type="GO" id="GO:0031012">
    <property type="term" value="C:extracellular matrix"/>
    <property type="evidence" value="ECO:0007669"/>
    <property type="project" value="TreeGrafter"/>
</dbReference>
<keyword evidence="6" id="KW-1185">Reference proteome</keyword>
<dbReference type="Proteomes" id="UP001239994">
    <property type="component" value="Unassembled WGS sequence"/>
</dbReference>
<accession>A0AAD9DVK6</accession>
<dbReference type="EMBL" id="JAROKS010000016">
    <property type="protein sequence ID" value="KAK1794778.1"/>
    <property type="molecule type" value="Genomic_DNA"/>
</dbReference>
<organism evidence="5 6">
    <name type="scientific">Electrophorus voltai</name>
    <dbReference type="NCBI Taxonomy" id="2609070"/>
    <lineage>
        <taxon>Eukaryota</taxon>
        <taxon>Metazoa</taxon>
        <taxon>Chordata</taxon>
        <taxon>Craniata</taxon>
        <taxon>Vertebrata</taxon>
        <taxon>Euteleostomi</taxon>
        <taxon>Actinopterygii</taxon>
        <taxon>Neopterygii</taxon>
        <taxon>Teleostei</taxon>
        <taxon>Ostariophysi</taxon>
        <taxon>Gymnotiformes</taxon>
        <taxon>Gymnotoidei</taxon>
        <taxon>Gymnotidae</taxon>
        <taxon>Electrophorus</taxon>
    </lineage>
</organism>
<evidence type="ECO:0000313" key="5">
    <source>
        <dbReference type="EMBL" id="KAK1794778.1"/>
    </source>
</evidence>
<proteinExistence type="predicted"/>
<keyword evidence="1" id="KW-0732">Signal</keyword>
<dbReference type="SMART" id="SM00041">
    <property type="entry name" value="CT"/>
    <property type="match status" value="1"/>
</dbReference>
<dbReference type="GO" id="GO:0007155">
    <property type="term" value="P:cell adhesion"/>
    <property type="evidence" value="ECO:0007669"/>
    <property type="project" value="TreeGrafter"/>
</dbReference>
<evidence type="ECO:0000259" key="4">
    <source>
        <dbReference type="PROSITE" id="PS01225"/>
    </source>
</evidence>
<dbReference type="GO" id="GO:0008201">
    <property type="term" value="F:heparin binding"/>
    <property type="evidence" value="ECO:0007669"/>
    <property type="project" value="TreeGrafter"/>
</dbReference>